<dbReference type="STRING" id="1314790.A0A1Y1YZ92"/>
<proteinExistence type="predicted"/>
<dbReference type="InterPro" id="IPR050291">
    <property type="entry name" value="CDF_Transporter"/>
</dbReference>
<dbReference type="EMBL" id="MCFE01000048">
    <property type="protein sequence ID" value="ORY03256.1"/>
    <property type="molecule type" value="Genomic_DNA"/>
</dbReference>
<accession>A0A1Y1YZ92</accession>
<gene>
    <name evidence="2" type="ORF">K493DRAFT_405021</name>
</gene>
<dbReference type="GO" id="GO:0016020">
    <property type="term" value="C:membrane"/>
    <property type="evidence" value="ECO:0007669"/>
    <property type="project" value="TreeGrafter"/>
</dbReference>
<keyword evidence="1" id="KW-0813">Transport</keyword>
<evidence type="ECO:0000313" key="2">
    <source>
        <dbReference type="EMBL" id="ORY03256.1"/>
    </source>
</evidence>
<dbReference type="InterPro" id="IPR036837">
    <property type="entry name" value="Cation_efflux_CTD_sf"/>
</dbReference>
<sequence>MSMDELQLVKENQGKGVYNFYEEQNQIIDDFLTPVSPHSSEEDSQLLKLYAAIASKSLSDGDRWNNCLFSVDGHAFFGVDTWSIARVSIFLGTKFVSFLYRQTLRGFLAAKTFAQDHWNDLLVYGFGLTASLLGSKIYATAYENIQLIVGKSADTNFLKKVTYIVDTCSAYHAGNNLFVEVDIVMLPETPLYKSHNIGERLQVKLQKLPNAERAFDRVDYETSRAPEHQKAQ</sequence>
<dbReference type="AlphaFoldDB" id="A0A1Y1YZ92"/>
<dbReference type="SUPFAM" id="SSF160240">
    <property type="entry name" value="Cation efflux protein cytoplasmic domain-like"/>
    <property type="match status" value="1"/>
</dbReference>
<dbReference type="OrthoDB" id="78296at2759"/>
<evidence type="ECO:0000313" key="3">
    <source>
        <dbReference type="Proteomes" id="UP000193498"/>
    </source>
</evidence>
<reference evidence="2 3" key="1">
    <citation type="submission" date="2016-07" db="EMBL/GenBank/DDBJ databases">
        <title>Pervasive Adenine N6-methylation of Active Genes in Fungi.</title>
        <authorList>
            <consortium name="DOE Joint Genome Institute"/>
            <person name="Mondo S.J."/>
            <person name="Dannebaum R.O."/>
            <person name="Kuo R.C."/>
            <person name="Labutti K."/>
            <person name="Haridas S."/>
            <person name="Kuo A."/>
            <person name="Salamov A."/>
            <person name="Ahrendt S.R."/>
            <person name="Lipzen A."/>
            <person name="Sullivan W."/>
            <person name="Andreopoulos W.B."/>
            <person name="Clum A."/>
            <person name="Lindquist E."/>
            <person name="Daum C."/>
            <person name="Ramamoorthy G.K."/>
            <person name="Gryganskyi A."/>
            <person name="Culley D."/>
            <person name="Magnuson J.K."/>
            <person name="James T.Y."/>
            <person name="O'Malley M.A."/>
            <person name="Stajich J.E."/>
            <person name="Spatafora J.W."/>
            <person name="Visel A."/>
            <person name="Grigoriev I.V."/>
        </authorList>
    </citation>
    <scope>NUCLEOTIDE SEQUENCE [LARGE SCALE GENOMIC DNA]</scope>
    <source>
        <strain evidence="2 3">CBS 931.73</strain>
    </source>
</reference>
<dbReference type="PANTHER" id="PTHR43840">
    <property type="entry name" value="MITOCHONDRIAL METAL TRANSPORTER 1-RELATED"/>
    <property type="match status" value="1"/>
</dbReference>
<organism evidence="2 3">
    <name type="scientific">Basidiobolus meristosporus CBS 931.73</name>
    <dbReference type="NCBI Taxonomy" id="1314790"/>
    <lineage>
        <taxon>Eukaryota</taxon>
        <taxon>Fungi</taxon>
        <taxon>Fungi incertae sedis</taxon>
        <taxon>Zoopagomycota</taxon>
        <taxon>Entomophthoromycotina</taxon>
        <taxon>Basidiobolomycetes</taxon>
        <taxon>Basidiobolales</taxon>
        <taxon>Basidiobolaceae</taxon>
        <taxon>Basidiobolus</taxon>
    </lineage>
</organism>
<dbReference type="PANTHER" id="PTHR43840:SF13">
    <property type="entry name" value="CATION EFFLUX PROTEIN CYTOPLASMIC DOMAIN-CONTAINING PROTEIN"/>
    <property type="match status" value="1"/>
</dbReference>
<name>A0A1Y1YZ92_9FUNG</name>
<keyword evidence="3" id="KW-1185">Reference proteome</keyword>
<dbReference type="Proteomes" id="UP000193498">
    <property type="component" value="Unassembled WGS sequence"/>
</dbReference>
<comment type="caution">
    <text evidence="2">The sequence shown here is derived from an EMBL/GenBank/DDBJ whole genome shotgun (WGS) entry which is preliminary data.</text>
</comment>
<protein>
    <submittedName>
        <fullName evidence="2">Uncharacterized protein</fullName>
    </submittedName>
</protein>
<evidence type="ECO:0000256" key="1">
    <source>
        <dbReference type="ARBA" id="ARBA00022448"/>
    </source>
</evidence>
<dbReference type="Gene3D" id="3.30.70.1350">
    <property type="entry name" value="Cation efflux protein, cytoplasmic domain"/>
    <property type="match status" value="1"/>
</dbReference>
<dbReference type="InParanoid" id="A0A1Y1YZ92"/>
<dbReference type="GO" id="GO:0008324">
    <property type="term" value="F:monoatomic cation transmembrane transporter activity"/>
    <property type="evidence" value="ECO:0007669"/>
    <property type="project" value="TreeGrafter"/>
</dbReference>